<evidence type="ECO:0000313" key="1">
    <source>
        <dbReference type="EMBL" id="ALF60299.1"/>
    </source>
</evidence>
<protein>
    <submittedName>
        <fullName evidence="1">Uncharacterized protein</fullName>
    </submittedName>
</protein>
<organism evidence="1 2">
    <name type="scientific">Psychrobacter urativorans</name>
    <dbReference type="NCBI Taxonomy" id="45610"/>
    <lineage>
        <taxon>Bacteria</taxon>
        <taxon>Pseudomonadati</taxon>
        <taxon>Pseudomonadota</taxon>
        <taxon>Gammaproteobacteria</taxon>
        <taxon>Moraxellales</taxon>
        <taxon>Moraxellaceae</taxon>
        <taxon>Psychrobacter</taxon>
    </lineage>
</organism>
<gene>
    <name evidence="1" type="ORF">AOC03_09840</name>
</gene>
<dbReference type="STRING" id="45610.AOC03_09840"/>
<keyword evidence="2" id="KW-1185">Reference proteome</keyword>
<dbReference type="OrthoDB" id="9964317at2"/>
<dbReference type="EMBL" id="CP012678">
    <property type="protein sequence ID" value="ALF60299.1"/>
    <property type="molecule type" value="Genomic_DNA"/>
</dbReference>
<sequence>MSKSNTQSPVMSLPTHSQSNHLLNLSTDTRAALCEVFATAAHAHKQEYLGRKRVLREHEAQEDHDKKHTDVLISLCAFSERYLKELAKTFKAVTGSEYWMEEVQKIIQQANQIA</sequence>
<name>A0A0M4TW25_9GAMM</name>
<dbReference type="RefSeq" id="WP_062535554.1">
    <property type="nucleotide sequence ID" value="NZ_CP012678.1"/>
</dbReference>
<dbReference type="AlphaFoldDB" id="A0A0M4TW25"/>
<dbReference type="Proteomes" id="UP000059847">
    <property type="component" value="Chromosome"/>
</dbReference>
<evidence type="ECO:0000313" key="2">
    <source>
        <dbReference type="Proteomes" id="UP000059847"/>
    </source>
</evidence>
<accession>A0A0M4TW25</accession>
<dbReference type="KEGG" id="pur:AOC03_09840"/>
<proteinExistence type="predicted"/>
<reference evidence="1 2" key="1">
    <citation type="submission" date="2015-09" db="EMBL/GenBank/DDBJ databases">
        <title>Complete genome of Psychrobacter urativorans R10.10B.</title>
        <authorList>
            <person name="See-Too W.S."/>
            <person name="Chan K.G."/>
        </authorList>
    </citation>
    <scope>NUCLEOTIDE SEQUENCE [LARGE SCALE GENOMIC DNA]</scope>
    <source>
        <strain evidence="1 2">R10.10B</strain>
    </source>
</reference>